<dbReference type="GeneID" id="87950487"/>
<organism evidence="1 2">
    <name type="scientific">Colletotrichum destructivum</name>
    <dbReference type="NCBI Taxonomy" id="34406"/>
    <lineage>
        <taxon>Eukaryota</taxon>
        <taxon>Fungi</taxon>
        <taxon>Dikarya</taxon>
        <taxon>Ascomycota</taxon>
        <taxon>Pezizomycotina</taxon>
        <taxon>Sordariomycetes</taxon>
        <taxon>Hypocreomycetidae</taxon>
        <taxon>Glomerellales</taxon>
        <taxon>Glomerellaceae</taxon>
        <taxon>Colletotrichum</taxon>
        <taxon>Colletotrichum destructivum species complex</taxon>
    </lineage>
</organism>
<dbReference type="AlphaFoldDB" id="A0AAX4J0M4"/>
<evidence type="ECO:0000313" key="1">
    <source>
        <dbReference type="EMBL" id="WQF88973.1"/>
    </source>
</evidence>
<name>A0AAX4J0M4_9PEZI</name>
<accession>A0AAX4J0M4</accession>
<reference evidence="2" key="1">
    <citation type="journal article" date="2023" name="bioRxiv">
        <title>Complete genome of the Medicago anthracnose fungus, Colletotrichum destructivum, reveals a mini-chromosome-like region within a core chromosome.</title>
        <authorList>
            <person name="Lapalu N."/>
            <person name="Simon A."/>
            <person name="Lu A."/>
            <person name="Plaumann P.-L."/>
            <person name="Amselem J."/>
            <person name="Pigne S."/>
            <person name="Auger A."/>
            <person name="Koch C."/>
            <person name="Dallery J.-F."/>
            <person name="O'Connell R.J."/>
        </authorList>
    </citation>
    <scope>NUCLEOTIDE SEQUENCE [LARGE SCALE GENOMIC DNA]</scope>
    <source>
        <strain evidence="2">CBS 520.97</strain>
    </source>
</reference>
<gene>
    <name evidence="1" type="ORF">CDEST_13987</name>
</gene>
<sequence>MPSSGRTWQTSVPGENEGWQEIVIRQRVRTYEKRKPRVRLSQQSIDCPWCAGSNVFYPSLRKSKQAAGSGLGELFISRTRSAHRGMSDSKSAKVKNGVSRTELLVQGTDTSGSIRPIPLSRILSLIVNLKRRPG</sequence>
<protein>
    <submittedName>
        <fullName evidence="1">Uncharacterized protein</fullName>
    </submittedName>
</protein>
<dbReference type="KEGG" id="cdet:87950487"/>
<dbReference type="RefSeq" id="XP_062786194.1">
    <property type="nucleotide sequence ID" value="XM_062930143.1"/>
</dbReference>
<keyword evidence="2" id="KW-1185">Reference proteome</keyword>
<evidence type="ECO:0000313" key="2">
    <source>
        <dbReference type="Proteomes" id="UP001322277"/>
    </source>
</evidence>
<dbReference type="EMBL" id="CP137313">
    <property type="protein sequence ID" value="WQF88973.1"/>
    <property type="molecule type" value="Genomic_DNA"/>
</dbReference>
<proteinExistence type="predicted"/>
<dbReference type="Proteomes" id="UP001322277">
    <property type="component" value="Chromosome 9"/>
</dbReference>